<dbReference type="KEGG" id="bgz:XH91_16515"/>
<dbReference type="Proteomes" id="UP000290401">
    <property type="component" value="Unassembled WGS sequence"/>
</dbReference>
<evidence type="ECO:0000313" key="7">
    <source>
        <dbReference type="Proteomes" id="UP000288972"/>
    </source>
</evidence>
<dbReference type="GO" id="GO:0030313">
    <property type="term" value="C:cell envelope"/>
    <property type="evidence" value="ECO:0007669"/>
    <property type="project" value="UniProtKB-SubCell"/>
</dbReference>
<reference evidence="6 8" key="2">
    <citation type="submission" date="2018-10" db="EMBL/GenBank/DDBJ databases">
        <title>Bradyrhizobium sp. nov., effective nodules isolated from peanut in China.</title>
        <authorList>
            <person name="Li Y."/>
        </authorList>
    </citation>
    <scope>NUCLEOTIDE SEQUENCE [LARGE SCALE GENOMIC DNA]</scope>
    <source>
        <strain evidence="6 8">CCBAU 53426</strain>
    </source>
</reference>
<dbReference type="InterPro" id="IPR028082">
    <property type="entry name" value="Peripla_BP_I"/>
</dbReference>
<name>A0AAE5X0X3_9BRAD</name>
<keyword evidence="8" id="KW-1185">Reference proteome</keyword>
<evidence type="ECO:0000313" key="5">
    <source>
        <dbReference type="EMBL" id="QAU46807.1"/>
    </source>
</evidence>
<evidence type="ECO:0000259" key="4">
    <source>
        <dbReference type="Pfam" id="PF13407"/>
    </source>
</evidence>
<accession>A0AAE5X0X3</accession>
<feature type="domain" description="Periplasmic binding protein" evidence="4">
    <location>
        <begin position="63"/>
        <end position="299"/>
    </location>
</feature>
<comment type="subcellular location">
    <subcellularLocation>
        <location evidence="1">Cell envelope</location>
    </subcellularLocation>
</comment>
<dbReference type="InterPro" id="IPR019546">
    <property type="entry name" value="TAT_signal_bac_arc"/>
</dbReference>
<evidence type="ECO:0000256" key="2">
    <source>
        <dbReference type="ARBA" id="ARBA00007639"/>
    </source>
</evidence>
<dbReference type="InterPro" id="IPR006311">
    <property type="entry name" value="TAT_signal"/>
</dbReference>
<dbReference type="PANTHER" id="PTHR46847:SF1">
    <property type="entry name" value="D-ALLOSE-BINDING PERIPLASMIC PROTEIN-RELATED"/>
    <property type="match status" value="1"/>
</dbReference>
<dbReference type="EMBL" id="RDQZ01000027">
    <property type="protein sequence ID" value="RXH09055.1"/>
    <property type="molecule type" value="Genomic_DNA"/>
</dbReference>
<dbReference type="PROSITE" id="PS51318">
    <property type="entry name" value="TAT"/>
    <property type="match status" value="1"/>
</dbReference>
<dbReference type="NCBIfam" id="TIGR01409">
    <property type="entry name" value="TAT_signal_seq"/>
    <property type="match status" value="1"/>
</dbReference>
<dbReference type="GO" id="GO:0030246">
    <property type="term" value="F:carbohydrate binding"/>
    <property type="evidence" value="ECO:0007669"/>
    <property type="project" value="UniProtKB-ARBA"/>
</dbReference>
<evidence type="ECO:0000313" key="6">
    <source>
        <dbReference type="EMBL" id="RXH09055.1"/>
    </source>
</evidence>
<keyword evidence="3" id="KW-0732">Signal</keyword>
<dbReference type="InterPro" id="IPR025997">
    <property type="entry name" value="SBP_2_dom"/>
</dbReference>
<evidence type="ECO:0000256" key="1">
    <source>
        <dbReference type="ARBA" id="ARBA00004196"/>
    </source>
</evidence>
<dbReference type="Pfam" id="PF13407">
    <property type="entry name" value="Peripla_BP_4"/>
    <property type="match status" value="1"/>
</dbReference>
<dbReference type="PANTHER" id="PTHR46847">
    <property type="entry name" value="D-ALLOSE-BINDING PERIPLASMIC PROTEIN-RELATED"/>
    <property type="match status" value="1"/>
</dbReference>
<reference evidence="5 7" key="1">
    <citation type="submission" date="2018-06" db="EMBL/GenBank/DDBJ databases">
        <title>Comparative genomics of rhizobia nodulating Arachis hypogaea in China.</title>
        <authorList>
            <person name="Li Y."/>
        </authorList>
    </citation>
    <scope>NUCLEOTIDE SEQUENCE [LARGE SCALE GENOMIC DNA]</scope>
    <source>
        <strain evidence="5 7">CCBAU 51670</strain>
    </source>
</reference>
<dbReference type="AlphaFoldDB" id="A0AAE5X0X3"/>
<dbReference type="Proteomes" id="UP000288972">
    <property type="component" value="Chromosome"/>
</dbReference>
<comment type="similarity">
    <text evidence="2">Belongs to the bacterial solute-binding protein 2 family.</text>
</comment>
<gene>
    <name evidence="6" type="ORF">EAS56_26965</name>
    <name evidence="5" type="ORF">XH91_16515</name>
</gene>
<evidence type="ECO:0000256" key="3">
    <source>
        <dbReference type="ARBA" id="ARBA00022729"/>
    </source>
</evidence>
<protein>
    <submittedName>
        <fullName evidence="5">ABC transporter substrate-binding protein</fullName>
    </submittedName>
    <submittedName>
        <fullName evidence="6">Twin-arginine translocation signal domain-containing protein</fullName>
    </submittedName>
</protein>
<sequence>MTRRRQSIWERAMSGTKDFSTTRRDLLQAAATAGAATAILGSMGINPALAAEMGRSEKPLKAAFSNAGLQATWCAQGKQAAEFWGKLFNVEVTWFDGQLDAVKQRAAIDNMASQKWDFVAIQAFGIGTLTQPVQKMIDAGTPVIDMDTLIAPLDQINVHSFLAPDNEFMGASVTQALCNAMGGKGKIIMTQGALGHTGAQGRAKGFNSVVKQFPGIEVLDTQPADWDVSKTARLWETYLTKYPQIDAAFFHNDDMALAAANIMKAHNRTNILIGGVDAMPPAIQAVSEGRMFATVRNPSCRIHGGAIVAGVAAVAGGEKSGQGIPKNVVTDGPVVTKANAAGMQWMEDHFLI</sequence>
<organism evidence="5 7">
    <name type="scientific">Bradyrhizobium guangzhouense</name>
    <dbReference type="NCBI Taxonomy" id="1325095"/>
    <lineage>
        <taxon>Bacteria</taxon>
        <taxon>Pseudomonadati</taxon>
        <taxon>Pseudomonadota</taxon>
        <taxon>Alphaproteobacteria</taxon>
        <taxon>Hyphomicrobiales</taxon>
        <taxon>Nitrobacteraceae</taxon>
        <taxon>Bradyrhizobium</taxon>
    </lineage>
</organism>
<dbReference type="SUPFAM" id="SSF53822">
    <property type="entry name" value="Periplasmic binding protein-like I"/>
    <property type="match status" value="1"/>
</dbReference>
<dbReference type="CDD" id="cd01536">
    <property type="entry name" value="PBP1_ABC_sugar_binding-like"/>
    <property type="match status" value="1"/>
</dbReference>
<proteinExistence type="inferred from homology"/>
<dbReference type="EMBL" id="CP030053">
    <property type="protein sequence ID" value="QAU46807.1"/>
    <property type="molecule type" value="Genomic_DNA"/>
</dbReference>
<dbReference type="Gene3D" id="3.40.50.2300">
    <property type="match status" value="2"/>
</dbReference>
<evidence type="ECO:0000313" key="8">
    <source>
        <dbReference type="Proteomes" id="UP000290401"/>
    </source>
</evidence>